<comment type="cofactor">
    <cofactor evidence="1">
        <name>Mg(2+)</name>
        <dbReference type="ChEBI" id="CHEBI:18420"/>
    </cofactor>
</comment>
<keyword evidence="4" id="KW-0472">Membrane</keyword>
<dbReference type="GO" id="GO:0052621">
    <property type="term" value="F:diguanylate cyclase activity"/>
    <property type="evidence" value="ECO:0007669"/>
    <property type="project" value="UniProtKB-EC"/>
</dbReference>
<feature type="transmembrane region" description="Helical" evidence="4">
    <location>
        <begin position="231"/>
        <end position="248"/>
    </location>
</feature>
<dbReference type="InterPro" id="IPR029787">
    <property type="entry name" value="Nucleotide_cyclase"/>
</dbReference>
<evidence type="ECO:0000256" key="4">
    <source>
        <dbReference type="SAM" id="Phobius"/>
    </source>
</evidence>
<organism evidence="6 7">
    <name type="scientific">Litorilituus sediminis</name>
    <dbReference type="NCBI Taxonomy" id="718192"/>
    <lineage>
        <taxon>Bacteria</taxon>
        <taxon>Pseudomonadati</taxon>
        <taxon>Pseudomonadota</taxon>
        <taxon>Gammaproteobacteria</taxon>
        <taxon>Alteromonadales</taxon>
        <taxon>Colwelliaceae</taxon>
        <taxon>Litorilituus</taxon>
    </lineage>
</organism>
<dbReference type="EC" id="2.7.7.65" evidence="2"/>
<dbReference type="RefSeq" id="WP_130600982.1">
    <property type="nucleotide sequence ID" value="NZ_CP034759.1"/>
</dbReference>
<dbReference type="OrthoDB" id="6222480at2"/>
<dbReference type="InterPro" id="IPR043128">
    <property type="entry name" value="Rev_trsase/Diguanyl_cyclase"/>
</dbReference>
<keyword evidence="4" id="KW-0812">Transmembrane</keyword>
<dbReference type="SUPFAM" id="SSF55073">
    <property type="entry name" value="Nucleotide cyclase"/>
    <property type="match status" value="1"/>
</dbReference>
<dbReference type="GO" id="GO:0043709">
    <property type="term" value="P:cell adhesion involved in single-species biofilm formation"/>
    <property type="evidence" value="ECO:0007669"/>
    <property type="project" value="TreeGrafter"/>
</dbReference>
<name>A0A4P6P827_9GAMM</name>
<keyword evidence="4" id="KW-1133">Transmembrane helix</keyword>
<dbReference type="EMBL" id="CP034759">
    <property type="protein sequence ID" value="QBG35625.1"/>
    <property type="molecule type" value="Genomic_DNA"/>
</dbReference>
<dbReference type="Proteomes" id="UP000290244">
    <property type="component" value="Chromosome"/>
</dbReference>
<dbReference type="InterPro" id="IPR050469">
    <property type="entry name" value="Diguanylate_Cyclase"/>
</dbReference>
<evidence type="ECO:0000256" key="3">
    <source>
        <dbReference type="ARBA" id="ARBA00034247"/>
    </source>
</evidence>
<dbReference type="SMART" id="SM00267">
    <property type="entry name" value="GGDEF"/>
    <property type="match status" value="1"/>
</dbReference>
<keyword evidence="7" id="KW-1185">Reference proteome</keyword>
<evidence type="ECO:0000313" key="6">
    <source>
        <dbReference type="EMBL" id="QBG35625.1"/>
    </source>
</evidence>
<accession>A0A4P6P827</accession>
<proteinExistence type="predicted"/>
<dbReference type="NCBIfam" id="TIGR00254">
    <property type="entry name" value="GGDEF"/>
    <property type="match status" value="1"/>
</dbReference>
<dbReference type="FunFam" id="3.30.70.270:FF:000001">
    <property type="entry name" value="Diguanylate cyclase domain protein"/>
    <property type="match status" value="1"/>
</dbReference>
<dbReference type="Pfam" id="PF00990">
    <property type="entry name" value="GGDEF"/>
    <property type="match status" value="1"/>
</dbReference>
<evidence type="ECO:0000256" key="1">
    <source>
        <dbReference type="ARBA" id="ARBA00001946"/>
    </source>
</evidence>
<sequence>MNLAYVRDYLRLVLLVPILLSSLLLSSLLFSSLTLAQQSDIAQEKKNVSQLSALAPVAELSIDPQLISLISLLNDSEHDQVDTQQTITRLSDLIASYNYAEQCLLLIAKALTAKSNQQYLQATELFQSAEQLFEHIPDAQLSAPIFSQLHHHLAQLYAEQADYQQAFLQRREYLKKYQQYRKSKRQQMIDSLKQNIEVEKKVELNEILISQNESKARRIAEQQAQKQQRRYNFIAILATTFVFILLLFRQVKVRNKLLQLTKIDALTQVYNRNTLFEQGHKLIADFANKPSDFTVLLLDLDHFKKINDNFGHHIGDQVLVKCAQLVGETMRSRDVFARIGGEEFAALLPYADYNKAKAIAERINEKISQASFDYLPSEQKVTVSIGLASMTHSNMSFDELIHCADLAMYQAKEQGRNCVVSYNKIAHEQERRSQDSGVE</sequence>
<comment type="catalytic activity">
    <reaction evidence="3">
        <text>2 GTP = 3',3'-c-di-GMP + 2 diphosphate</text>
        <dbReference type="Rhea" id="RHEA:24898"/>
        <dbReference type="ChEBI" id="CHEBI:33019"/>
        <dbReference type="ChEBI" id="CHEBI:37565"/>
        <dbReference type="ChEBI" id="CHEBI:58805"/>
        <dbReference type="EC" id="2.7.7.65"/>
    </reaction>
</comment>
<dbReference type="GO" id="GO:1902201">
    <property type="term" value="P:negative regulation of bacterial-type flagellum-dependent cell motility"/>
    <property type="evidence" value="ECO:0007669"/>
    <property type="project" value="TreeGrafter"/>
</dbReference>
<dbReference type="PANTHER" id="PTHR45138">
    <property type="entry name" value="REGULATORY COMPONENTS OF SENSORY TRANSDUCTION SYSTEM"/>
    <property type="match status" value="1"/>
</dbReference>
<dbReference type="Gene3D" id="3.30.70.270">
    <property type="match status" value="1"/>
</dbReference>
<dbReference type="KEGG" id="lsd:EMK97_07840"/>
<dbReference type="InterPro" id="IPR000160">
    <property type="entry name" value="GGDEF_dom"/>
</dbReference>
<dbReference type="AlphaFoldDB" id="A0A4P6P827"/>
<dbReference type="PROSITE" id="PS50887">
    <property type="entry name" value="GGDEF"/>
    <property type="match status" value="1"/>
</dbReference>
<reference evidence="6 7" key="1">
    <citation type="submission" date="2018-12" db="EMBL/GenBank/DDBJ databases">
        <title>Complete genome of Litorilituus sediminis.</title>
        <authorList>
            <person name="Liu A."/>
            <person name="Rong J."/>
        </authorList>
    </citation>
    <scope>NUCLEOTIDE SEQUENCE [LARGE SCALE GENOMIC DNA]</scope>
    <source>
        <strain evidence="6 7">JCM 17549</strain>
    </source>
</reference>
<feature type="domain" description="GGDEF" evidence="5">
    <location>
        <begin position="291"/>
        <end position="424"/>
    </location>
</feature>
<dbReference type="CDD" id="cd01949">
    <property type="entry name" value="GGDEF"/>
    <property type="match status" value="1"/>
</dbReference>
<evidence type="ECO:0000256" key="2">
    <source>
        <dbReference type="ARBA" id="ARBA00012528"/>
    </source>
</evidence>
<gene>
    <name evidence="6" type="ORF">EMK97_07840</name>
</gene>
<evidence type="ECO:0000259" key="5">
    <source>
        <dbReference type="PROSITE" id="PS50887"/>
    </source>
</evidence>
<dbReference type="GO" id="GO:0005886">
    <property type="term" value="C:plasma membrane"/>
    <property type="evidence" value="ECO:0007669"/>
    <property type="project" value="TreeGrafter"/>
</dbReference>
<protein>
    <recommendedName>
        <fullName evidence="2">diguanylate cyclase</fullName>
        <ecNumber evidence="2">2.7.7.65</ecNumber>
    </recommendedName>
</protein>
<evidence type="ECO:0000313" key="7">
    <source>
        <dbReference type="Proteomes" id="UP000290244"/>
    </source>
</evidence>
<dbReference type="PANTHER" id="PTHR45138:SF9">
    <property type="entry name" value="DIGUANYLATE CYCLASE DGCM-RELATED"/>
    <property type="match status" value="1"/>
</dbReference>